<reference evidence="2" key="1">
    <citation type="submission" date="2016-10" db="EMBL/GenBank/DDBJ databases">
        <authorList>
            <person name="Varghese N."/>
            <person name="Submissions S."/>
        </authorList>
    </citation>
    <scope>NUCLEOTIDE SEQUENCE [LARGE SCALE GENOMIC DNA]</scope>
    <source>
        <strain evidence="2">DSM 19110</strain>
    </source>
</reference>
<keyword evidence="2" id="KW-1185">Reference proteome</keyword>
<dbReference type="RefSeq" id="WP_172664750.1">
    <property type="nucleotide sequence ID" value="NZ_JABMKU010000001.1"/>
</dbReference>
<proteinExistence type="predicted"/>
<gene>
    <name evidence="1" type="ORF">SAMN05421820_103566</name>
</gene>
<evidence type="ECO:0000313" key="2">
    <source>
        <dbReference type="Proteomes" id="UP000183200"/>
    </source>
</evidence>
<accession>A0A1G9SDW7</accession>
<name>A0A1G9SDW7_9SPHI</name>
<organism evidence="1 2">
    <name type="scientific">Pedobacter steynii</name>
    <dbReference type="NCBI Taxonomy" id="430522"/>
    <lineage>
        <taxon>Bacteria</taxon>
        <taxon>Pseudomonadati</taxon>
        <taxon>Bacteroidota</taxon>
        <taxon>Sphingobacteriia</taxon>
        <taxon>Sphingobacteriales</taxon>
        <taxon>Sphingobacteriaceae</taxon>
        <taxon>Pedobacter</taxon>
    </lineage>
</organism>
<protein>
    <submittedName>
        <fullName evidence="1">Uncharacterized protein</fullName>
    </submittedName>
</protein>
<dbReference type="Proteomes" id="UP000183200">
    <property type="component" value="Unassembled WGS sequence"/>
</dbReference>
<sequence length="50" mass="5913">MNKKTGIYLFFSGNNTYSQNDKYLIFKLTLHISFAKFKFIEQMPDPVPVH</sequence>
<dbReference type="AlphaFoldDB" id="A0A1G9SDW7"/>
<evidence type="ECO:0000313" key="1">
    <source>
        <dbReference type="EMBL" id="SDM33668.1"/>
    </source>
</evidence>
<dbReference type="EMBL" id="FNGY01000003">
    <property type="protein sequence ID" value="SDM33668.1"/>
    <property type="molecule type" value="Genomic_DNA"/>
</dbReference>